<feature type="chain" id="PRO_5038951156" description="carbonic anhydrase" evidence="7">
    <location>
        <begin position="34"/>
        <end position="269"/>
    </location>
</feature>
<dbReference type="GO" id="GO:0008270">
    <property type="term" value="F:zinc ion binding"/>
    <property type="evidence" value="ECO:0007669"/>
    <property type="project" value="InterPro"/>
</dbReference>
<dbReference type="Pfam" id="PF00194">
    <property type="entry name" value="Carb_anhydrase"/>
    <property type="match status" value="1"/>
</dbReference>
<dbReference type="GO" id="GO:0004089">
    <property type="term" value="F:carbonate dehydratase activity"/>
    <property type="evidence" value="ECO:0007669"/>
    <property type="project" value="UniProtKB-EC"/>
</dbReference>
<keyword evidence="5" id="KW-0456">Lyase</keyword>
<evidence type="ECO:0000256" key="5">
    <source>
        <dbReference type="ARBA" id="ARBA00023239"/>
    </source>
</evidence>
<dbReference type="InterPro" id="IPR001148">
    <property type="entry name" value="CA_dom"/>
</dbReference>
<name>A0A6P1NSK5_9MICC</name>
<dbReference type="PANTHER" id="PTHR18952:SF265">
    <property type="entry name" value="CARBONIC ANHYDRASE"/>
    <property type="match status" value="1"/>
</dbReference>
<dbReference type="EC" id="4.2.1.1" evidence="2"/>
<dbReference type="AlphaFoldDB" id="A0A6P1NSK5"/>
<keyword evidence="4" id="KW-0862">Zinc</keyword>
<comment type="similarity">
    <text evidence="1">Belongs to the alpha-carbonic anhydrase family.</text>
</comment>
<evidence type="ECO:0000256" key="2">
    <source>
        <dbReference type="ARBA" id="ARBA00012925"/>
    </source>
</evidence>
<gene>
    <name evidence="9" type="ORF">GU243_13090</name>
</gene>
<sequence>MRSARIMTRKSLLVGSGLGLLALITGCSKPAAGAAGPSPSTSAAPHAWSYDGAEGPEHWGALSSDFGSCSSGTAQSPIDVGGGSGLTPVPLALAYAASVGEMTDNGHTTELRALTAQGITVGGKQYAFKQMHFHAPSEHTLDGVRFEAEFHFVHQADDGGLAVVGILAAVGAANAAWAPFTDGVPAAASGQKVAAGVVDFPALFPASLDHFAYDGSLTTPPCSEGVRWLLLETPVELGAGQLATLRAAHAGNSRPVQLLNGRDVVVVDQ</sequence>
<keyword evidence="3" id="KW-0479">Metal-binding</keyword>
<evidence type="ECO:0000256" key="6">
    <source>
        <dbReference type="ARBA" id="ARBA00048348"/>
    </source>
</evidence>
<dbReference type="EMBL" id="CP047898">
    <property type="protein sequence ID" value="QHK20512.1"/>
    <property type="molecule type" value="Genomic_DNA"/>
</dbReference>
<organism evidence="9 10">
    <name type="scientific">Pseudarthrobacter psychrotolerans</name>
    <dbReference type="NCBI Taxonomy" id="2697569"/>
    <lineage>
        <taxon>Bacteria</taxon>
        <taxon>Bacillati</taxon>
        <taxon>Actinomycetota</taxon>
        <taxon>Actinomycetes</taxon>
        <taxon>Micrococcales</taxon>
        <taxon>Micrococcaceae</taxon>
        <taxon>Pseudarthrobacter</taxon>
    </lineage>
</organism>
<dbReference type="InterPro" id="IPR041891">
    <property type="entry name" value="Alpha_CA_prokaryot-like"/>
</dbReference>
<keyword evidence="10" id="KW-1185">Reference proteome</keyword>
<evidence type="ECO:0000256" key="4">
    <source>
        <dbReference type="ARBA" id="ARBA00022833"/>
    </source>
</evidence>
<dbReference type="PANTHER" id="PTHR18952">
    <property type="entry name" value="CARBONIC ANHYDRASE"/>
    <property type="match status" value="1"/>
</dbReference>
<protein>
    <recommendedName>
        <fullName evidence="2">carbonic anhydrase</fullName>
        <ecNumber evidence="2">4.2.1.1</ecNumber>
    </recommendedName>
</protein>
<evidence type="ECO:0000256" key="3">
    <source>
        <dbReference type="ARBA" id="ARBA00022723"/>
    </source>
</evidence>
<keyword evidence="7" id="KW-0732">Signal</keyword>
<dbReference type="KEGG" id="psey:GU243_13090"/>
<dbReference type="PROSITE" id="PS51144">
    <property type="entry name" value="ALPHA_CA_2"/>
    <property type="match status" value="1"/>
</dbReference>
<evidence type="ECO:0000313" key="10">
    <source>
        <dbReference type="Proteomes" id="UP000464186"/>
    </source>
</evidence>
<feature type="domain" description="Alpha-carbonic anhydrase" evidence="8">
    <location>
        <begin position="46"/>
        <end position="269"/>
    </location>
</feature>
<dbReference type="InterPro" id="IPR036398">
    <property type="entry name" value="CA_dom_sf"/>
</dbReference>
<comment type="catalytic activity">
    <reaction evidence="6">
        <text>hydrogencarbonate + H(+) = CO2 + H2O</text>
        <dbReference type="Rhea" id="RHEA:10748"/>
        <dbReference type="ChEBI" id="CHEBI:15377"/>
        <dbReference type="ChEBI" id="CHEBI:15378"/>
        <dbReference type="ChEBI" id="CHEBI:16526"/>
        <dbReference type="ChEBI" id="CHEBI:17544"/>
        <dbReference type="EC" id="4.2.1.1"/>
    </reaction>
</comment>
<dbReference type="CDD" id="cd03124">
    <property type="entry name" value="alpha_CA_prokaryotic_like"/>
    <property type="match status" value="1"/>
</dbReference>
<dbReference type="InterPro" id="IPR023561">
    <property type="entry name" value="Carbonic_anhydrase_a-class"/>
</dbReference>
<reference evidence="9 10" key="1">
    <citation type="submission" date="2020-01" db="EMBL/GenBank/DDBJ databases">
        <title>Pseudarthrobacter psychrotolerans sp. nov., isolated from antarctic soil.</title>
        <authorList>
            <person name="Shin Y."/>
            <person name="Park W."/>
        </authorList>
    </citation>
    <scope>NUCLEOTIDE SEQUENCE [LARGE SCALE GENOMIC DNA]</scope>
    <source>
        <strain evidence="9 10">YJ56</strain>
    </source>
</reference>
<dbReference type="Gene3D" id="3.10.200.10">
    <property type="entry name" value="Alpha carbonic anhydrase"/>
    <property type="match status" value="1"/>
</dbReference>
<evidence type="ECO:0000313" key="9">
    <source>
        <dbReference type="EMBL" id="QHK20512.1"/>
    </source>
</evidence>
<evidence type="ECO:0000259" key="8">
    <source>
        <dbReference type="PROSITE" id="PS51144"/>
    </source>
</evidence>
<dbReference type="SUPFAM" id="SSF51069">
    <property type="entry name" value="Carbonic anhydrase"/>
    <property type="match status" value="1"/>
</dbReference>
<accession>A0A6P1NSK5</accession>
<evidence type="ECO:0000256" key="1">
    <source>
        <dbReference type="ARBA" id="ARBA00010718"/>
    </source>
</evidence>
<dbReference type="SMART" id="SM01057">
    <property type="entry name" value="Carb_anhydrase"/>
    <property type="match status" value="1"/>
</dbReference>
<evidence type="ECO:0000256" key="7">
    <source>
        <dbReference type="SAM" id="SignalP"/>
    </source>
</evidence>
<feature type="signal peptide" evidence="7">
    <location>
        <begin position="1"/>
        <end position="33"/>
    </location>
</feature>
<proteinExistence type="inferred from homology"/>
<dbReference type="PROSITE" id="PS51257">
    <property type="entry name" value="PROKAR_LIPOPROTEIN"/>
    <property type="match status" value="1"/>
</dbReference>
<dbReference type="Proteomes" id="UP000464186">
    <property type="component" value="Chromosome"/>
</dbReference>